<dbReference type="InterPro" id="IPR050121">
    <property type="entry name" value="Cytochrome_P450_monoxygenase"/>
</dbReference>
<dbReference type="InterPro" id="IPR036396">
    <property type="entry name" value="Cyt_P450_sf"/>
</dbReference>
<keyword evidence="5" id="KW-0503">Monooxygenase</keyword>
<comment type="similarity">
    <text evidence="5">Belongs to the cytochrome P450 family.</text>
</comment>
<dbReference type="GO" id="GO:0020037">
    <property type="term" value="F:heme binding"/>
    <property type="evidence" value="ECO:0007669"/>
    <property type="project" value="InterPro"/>
</dbReference>
<keyword evidence="8" id="KW-1185">Reference proteome</keyword>
<accession>A0A1L7X2W9</accession>
<evidence type="ECO:0000256" key="5">
    <source>
        <dbReference type="RuleBase" id="RU000461"/>
    </source>
</evidence>
<dbReference type="SUPFAM" id="SSF48264">
    <property type="entry name" value="Cytochrome P450"/>
    <property type="match status" value="1"/>
</dbReference>
<keyword evidence="6" id="KW-0472">Membrane</keyword>
<dbReference type="GO" id="GO:0005506">
    <property type="term" value="F:iron ion binding"/>
    <property type="evidence" value="ECO:0007669"/>
    <property type="project" value="InterPro"/>
</dbReference>
<keyword evidence="5" id="KW-0560">Oxidoreductase</keyword>
<keyword evidence="4 5" id="KW-0349">Heme</keyword>
<feature type="transmembrane region" description="Helical" evidence="6">
    <location>
        <begin position="12"/>
        <end position="34"/>
    </location>
</feature>
<dbReference type="InterPro" id="IPR001128">
    <property type="entry name" value="Cyt_P450"/>
</dbReference>
<dbReference type="PANTHER" id="PTHR24305">
    <property type="entry name" value="CYTOCHROME P450"/>
    <property type="match status" value="1"/>
</dbReference>
<keyword evidence="2 4" id="KW-0479">Metal-binding</keyword>
<organism evidence="7 8">
    <name type="scientific">Phialocephala subalpina</name>
    <dbReference type="NCBI Taxonomy" id="576137"/>
    <lineage>
        <taxon>Eukaryota</taxon>
        <taxon>Fungi</taxon>
        <taxon>Dikarya</taxon>
        <taxon>Ascomycota</taxon>
        <taxon>Pezizomycotina</taxon>
        <taxon>Leotiomycetes</taxon>
        <taxon>Helotiales</taxon>
        <taxon>Mollisiaceae</taxon>
        <taxon>Phialocephala</taxon>
        <taxon>Phialocephala fortinii species complex</taxon>
    </lineage>
</organism>
<comment type="cofactor">
    <cofactor evidence="1 4">
        <name>heme</name>
        <dbReference type="ChEBI" id="CHEBI:30413"/>
    </cofactor>
</comment>
<name>A0A1L7X2W9_9HELO</name>
<dbReference type="STRING" id="576137.A0A1L7X2W9"/>
<reference evidence="7 8" key="1">
    <citation type="submission" date="2016-03" db="EMBL/GenBank/DDBJ databases">
        <authorList>
            <person name="Ploux O."/>
        </authorList>
    </citation>
    <scope>NUCLEOTIDE SEQUENCE [LARGE SCALE GENOMIC DNA]</scope>
    <source>
        <strain evidence="7 8">UAMH 11012</strain>
    </source>
</reference>
<keyword evidence="6" id="KW-0812">Transmembrane</keyword>
<dbReference type="PRINTS" id="PR00385">
    <property type="entry name" value="P450"/>
</dbReference>
<dbReference type="PROSITE" id="PS00086">
    <property type="entry name" value="CYTOCHROME_P450"/>
    <property type="match status" value="1"/>
</dbReference>
<keyword evidence="3 4" id="KW-0408">Iron</keyword>
<evidence type="ECO:0000313" key="7">
    <source>
        <dbReference type="EMBL" id="CZR59395.1"/>
    </source>
</evidence>
<keyword evidence="6" id="KW-1133">Transmembrane helix</keyword>
<evidence type="ECO:0000256" key="2">
    <source>
        <dbReference type="ARBA" id="ARBA00022723"/>
    </source>
</evidence>
<gene>
    <name evidence="7" type="ORF">PAC_09287</name>
</gene>
<evidence type="ECO:0008006" key="9">
    <source>
        <dbReference type="Google" id="ProtNLM"/>
    </source>
</evidence>
<feature type="binding site" description="axial binding residue" evidence="4">
    <location>
        <position position="453"/>
    </location>
    <ligand>
        <name>heme</name>
        <dbReference type="ChEBI" id="CHEBI:30413"/>
    </ligand>
    <ligandPart>
        <name>Fe</name>
        <dbReference type="ChEBI" id="CHEBI:18248"/>
    </ligandPart>
</feature>
<evidence type="ECO:0000256" key="4">
    <source>
        <dbReference type="PIRSR" id="PIRSR602401-1"/>
    </source>
</evidence>
<dbReference type="Proteomes" id="UP000184330">
    <property type="component" value="Unassembled WGS sequence"/>
</dbReference>
<dbReference type="InterPro" id="IPR017972">
    <property type="entry name" value="Cyt_P450_CS"/>
</dbReference>
<protein>
    <recommendedName>
        <fullName evidence="9">Cytochrome P450</fullName>
    </recommendedName>
</protein>
<dbReference type="PRINTS" id="PR00463">
    <property type="entry name" value="EP450I"/>
</dbReference>
<sequence>MFGFEQYSKATLLLLSFVIYVPLRLIYNVVYNLFLHPLANVPGPRLAAATYLYQTYHSLVGGSRYYVQVGKMHEKYGPIVRITPDEVSLSDPSNYDLIYFVGSKYPKSTFYSSFSAGYSTFATQPHDLHRIRRSALNPFFSRKNVLALESVVQDKAQKLCSLAKKKFKEGKELDLNHAFRAVSIDVITDYAFADCYDLLGREDLGKTFFEMVQKRGPAAWMFVQWPGLQALAMGLPKWVASALSQPIAHTLKLVEHCRAQCQSVKDAMDSGKVSDSSQPSIFQELLSPEGKDEDYVVPTVDQLKDEAHSILAAAADTTGNAMTVAAYHTVSNPEIFEMLRRELKENFPDSEQELGFVELERLSYLTAVIKEGLRMSFGVPGRLPREVPKPGATFNGTFIPAGYTVGMSSWVLHQDPTYFPNPKTFDPSRWLDPAESRRLDKAFVPFSKGTRGCVGMPLAYCEMYVTLGTFFRRFPNVKGNVLSKEDLSYVDHFSAYHPLGAEVFKVTSPTI</sequence>
<dbReference type="GO" id="GO:0004497">
    <property type="term" value="F:monooxygenase activity"/>
    <property type="evidence" value="ECO:0007669"/>
    <property type="project" value="UniProtKB-KW"/>
</dbReference>
<dbReference type="Gene3D" id="1.10.630.10">
    <property type="entry name" value="Cytochrome P450"/>
    <property type="match status" value="1"/>
</dbReference>
<dbReference type="InterPro" id="IPR002401">
    <property type="entry name" value="Cyt_P450_E_grp-I"/>
</dbReference>
<evidence type="ECO:0000256" key="3">
    <source>
        <dbReference type="ARBA" id="ARBA00023004"/>
    </source>
</evidence>
<dbReference type="OrthoDB" id="3945418at2759"/>
<dbReference type="Pfam" id="PF00067">
    <property type="entry name" value="p450"/>
    <property type="match status" value="1"/>
</dbReference>
<evidence type="ECO:0000313" key="8">
    <source>
        <dbReference type="Proteomes" id="UP000184330"/>
    </source>
</evidence>
<dbReference type="GO" id="GO:0016705">
    <property type="term" value="F:oxidoreductase activity, acting on paired donors, with incorporation or reduction of molecular oxygen"/>
    <property type="evidence" value="ECO:0007669"/>
    <property type="project" value="InterPro"/>
</dbReference>
<evidence type="ECO:0000256" key="1">
    <source>
        <dbReference type="ARBA" id="ARBA00001971"/>
    </source>
</evidence>
<dbReference type="CDD" id="cd11062">
    <property type="entry name" value="CYP58-like"/>
    <property type="match status" value="1"/>
</dbReference>
<dbReference type="PANTHER" id="PTHR24305:SF152">
    <property type="entry name" value="P450, PUTATIVE (EUROFUNG)-RELATED"/>
    <property type="match status" value="1"/>
</dbReference>
<evidence type="ECO:0000256" key="6">
    <source>
        <dbReference type="SAM" id="Phobius"/>
    </source>
</evidence>
<dbReference type="AlphaFoldDB" id="A0A1L7X2W9"/>
<proteinExistence type="inferred from homology"/>
<dbReference type="EMBL" id="FJOG01000013">
    <property type="protein sequence ID" value="CZR59395.1"/>
    <property type="molecule type" value="Genomic_DNA"/>
</dbReference>